<dbReference type="RefSeq" id="WP_093882284.1">
    <property type="nucleotide sequence ID" value="NZ_FOBS01000003.1"/>
</dbReference>
<reference evidence="1 2" key="1">
    <citation type="submission" date="2016-10" db="EMBL/GenBank/DDBJ databases">
        <authorList>
            <person name="de Groot N.N."/>
        </authorList>
    </citation>
    <scope>NUCLEOTIDE SEQUENCE [LARGE SCALE GENOMIC DNA]</scope>
    <source>
        <strain evidence="1 2">DSM 8423</strain>
    </source>
</reference>
<accession>A0A1H7VBP4</accession>
<protein>
    <submittedName>
        <fullName evidence="1">Uncharacterized protein</fullName>
    </submittedName>
</protein>
<sequence length="76" mass="8954">MNYKEYLKTLIGRRGTLDIPEKGAYDMLKNSSYYKLRFNEANLSQRNAHVLEVQDDFVVIHHDVHGAMKIPLTFLW</sequence>
<keyword evidence="2" id="KW-1185">Reference proteome</keyword>
<gene>
    <name evidence="1" type="ORF">SAMN04489760_103144</name>
</gene>
<organism evidence="1 2">
    <name type="scientific">Syntrophus gentianae</name>
    <dbReference type="NCBI Taxonomy" id="43775"/>
    <lineage>
        <taxon>Bacteria</taxon>
        <taxon>Pseudomonadati</taxon>
        <taxon>Thermodesulfobacteriota</taxon>
        <taxon>Syntrophia</taxon>
        <taxon>Syntrophales</taxon>
        <taxon>Syntrophaceae</taxon>
        <taxon>Syntrophus</taxon>
    </lineage>
</organism>
<name>A0A1H7VBP4_9BACT</name>
<dbReference type="EMBL" id="FOBS01000003">
    <property type="protein sequence ID" value="SEM06450.1"/>
    <property type="molecule type" value="Genomic_DNA"/>
</dbReference>
<dbReference type="OrthoDB" id="10000657at2"/>
<evidence type="ECO:0000313" key="2">
    <source>
        <dbReference type="Proteomes" id="UP000198744"/>
    </source>
</evidence>
<dbReference type="AlphaFoldDB" id="A0A1H7VBP4"/>
<proteinExistence type="predicted"/>
<evidence type="ECO:0000313" key="1">
    <source>
        <dbReference type="EMBL" id="SEM06450.1"/>
    </source>
</evidence>
<dbReference type="Proteomes" id="UP000198744">
    <property type="component" value="Unassembled WGS sequence"/>
</dbReference>